<evidence type="ECO:0000256" key="3">
    <source>
        <dbReference type="ARBA" id="ARBA00022729"/>
    </source>
</evidence>
<evidence type="ECO:0000256" key="2">
    <source>
        <dbReference type="ARBA" id="ARBA00006275"/>
    </source>
</evidence>
<keyword evidence="5" id="KW-0998">Cell outer membrane</keyword>
<dbReference type="Proteomes" id="UP001597459">
    <property type="component" value="Unassembled WGS sequence"/>
</dbReference>
<accession>A0ABW5N920</accession>
<evidence type="ECO:0000259" key="6">
    <source>
        <dbReference type="Pfam" id="PF07980"/>
    </source>
</evidence>
<dbReference type="EMBL" id="JBHULX010000004">
    <property type="protein sequence ID" value="MFD2590693.1"/>
    <property type="molecule type" value="Genomic_DNA"/>
</dbReference>
<organism evidence="8 9">
    <name type="scientific">Aquimarina hainanensis</name>
    <dbReference type="NCBI Taxonomy" id="1578017"/>
    <lineage>
        <taxon>Bacteria</taxon>
        <taxon>Pseudomonadati</taxon>
        <taxon>Bacteroidota</taxon>
        <taxon>Flavobacteriia</taxon>
        <taxon>Flavobacteriales</taxon>
        <taxon>Flavobacteriaceae</taxon>
        <taxon>Aquimarina</taxon>
    </lineage>
</organism>
<dbReference type="CDD" id="cd08977">
    <property type="entry name" value="SusD"/>
    <property type="match status" value="1"/>
</dbReference>
<keyword evidence="9" id="KW-1185">Reference proteome</keyword>
<protein>
    <submittedName>
        <fullName evidence="8">RagB/SusD family nutrient uptake outer membrane protein</fullName>
    </submittedName>
</protein>
<gene>
    <name evidence="8" type="ORF">ACFSTE_07590</name>
</gene>
<comment type="subcellular location">
    <subcellularLocation>
        <location evidence="1">Cell outer membrane</location>
    </subcellularLocation>
</comment>
<evidence type="ECO:0000256" key="1">
    <source>
        <dbReference type="ARBA" id="ARBA00004442"/>
    </source>
</evidence>
<evidence type="ECO:0000256" key="5">
    <source>
        <dbReference type="ARBA" id="ARBA00023237"/>
    </source>
</evidence>
<keyword evidence="3" id="KW-0732">Signal</keyword>
<proteinExistence type="inferred from homology"/>
<dbReference type="RefSeq" id="WP_378257259.1">
    <property type="nucleotide sequence ID" value="NZ_JBHSJV010000001.1"/>
</dbReference>
<evidence type="ECO:0000313" key="8">
    <source>
        <dbReference type="EMBL" id="MFD2590693.1"/>
    </source>
</evidence>
<feature type="domain" description="SusD-like N-terminal" evidence="7">
    <location>
        <begin position="89"/>
        <end position="205"/>
    </location>
</feature>
<dbReference type="InterPro" id="IPR012944">
    <property type="entry name" value="SusD_RagB_dom"/>
</dbReference>
<reference evidence="9" key="1">
    <citation type="journal article" date="2019" name="Int. J. Syst. Evol. Microbiol.">
        <title>The Global Catalogue of Microorganisms (GCM) 10K type strain sequencing project: providing services to taxonomists for standard genome sequencing and annotation.</title>
        <authorList>
            <consortium name="The Broad Institute Genomics Platform"/>
            <consortium name="The Broad Institute Genome Sequencing Center for Infectious Disease"/>
            <person name="Wu L."/>
            <person name="Ma J."/>
        </authorList>
    </citation>
    <scope>NUCLEOTIDE SEQUENCE [LARGE SCALE GENOMIC DNA]</scope>
    <source>
        <strain evidence="9">KCTC 42423</strain>
    </source>
</reference>
<comment type="caution">
    <text evidence="8">The sequence shown here is derived from an EMBL/GenBank/DDBJ whole genome shotgun (WGS) entry which is preliminary data.</text>
</comment>
<dbReference type="InterPro" id="IPR011990">
    <property type="entry name" value="TPR-like_helical_dom_sf"/>
</dbReference>
<comment type="similarity">
    <text evidence="2">Belongs to the SusD family.</text>
</comment>
<evidence type="ECO:0000259" key="7">
    <source>
        <dbReference type="Pfam" id="PF14322"/>
    </source>
</evidence>
<sequence>MKLYKKYSLFYILFIMLLTASCSNELNLFPEESIDPSQLTASDLPQLINGVYNKSTIGIGNRFIDFDLLAHHFEATPLFAGDDVNYIRNRLNPTQTESWWIELYEAIFSANLALEVIDNLEGDFKTEEATALYFRALSYYYLVTRFGGVPLISKNTTEIVQRGTIDSTWDFIISDLTNALPLADDFSNQNFVSKEAIQALLARVYIATGNHSEALIMAENVISSSSGQFSLATDFASIFSINGNKEVIFSLGNTPVELVRQYVVFNPNDHPISGSQQFAPTDIIFNQLFSDQDLRKNASITTFNSQNIVNKYSESRNMPVVVSRMAEMYLISAEAQGFPSGMARLNQLRNIRGLASHTTITDQEGFIDAILDERQKEFYAEGFYWYDLVRTNKALERLENVTEQNQLLLPIPQREIDLTGIKQNPGY</sequence>
<dbReference type="Pfam" id="PF14322">
    <property type="entry name" value="SusD-like_3"/>
    <property type="match status" value="1"/>
</dbReference>
<dbReference type="Pfam" id="PF07980">
    <property type="entry name" value="SusD_RagB"/>
    <property type="match status" value="1"/>
</dbReference>
<dbReference type="PROSITE" id="PS51257">
    <property type="entry name" value="PROKAR_LIPOPROTEIN"/>
    <property type="match status" value="1"/>
</dbReference>
<keyword evidence="4" id="KW-0472">Membrane</keyword>
<dbReference type="InterPro" id="IPR033985">
    <property type="entry name" value="SusD-like_N"/>
</dbReference>
<feature type="domain" description="RagB/SusD" evidence="6">
    <location>
        <begin position="311"/>
        <end position="427"/>
    </location>
</feature>
<evidence type="ECO:0000256" key="4">
    <source>
        <dbReference type="ARBA" id="ARBA00023136"/>
    </source>
</evidence>
<dbReference type="Gene3D" id="1.25.40.390">
    <property type="match status" value="1"/>
</dbReference>
<dbReference type="SUPFAM" id="SSF48452">
    <property type="entry name" value="TPR-like"/>
    <property type="match status" value="1"/>
</dbReference>
<evidence type="ECO:0000313" key="9">
    <source>
        <dbReference type="Proteomes" id="UP001597459"/>
    </source>
</evidence>
<name>A0ABW5N920_9FLAO</name>